<organism evidence="10 11">
    <name type="scientific">Byssothecium circinans</name>
    <dbReference type="NCBI Taxonomy" id="147558"/>
    <lineage>
        <taxon>Eukaryota</taxon>
        <taxon>Fungi</taxon>
        <taxon>Dikarya</taxon>
        <taxon>Ascomycota</taxon>
        <taxon>Pezizomycotina</taxon>
        <taxon>Dothideomycetes</taxon>
        <taxon>Pleosporomycetidae</taxon>
        <taxon>Pleosporales</taxon>
        <taxon>Massarineae</taxon>
        <taxon>Massarinaceae</taxon>
        <taxon>Byssothecium</taxon>
    </lineage>
</organism>
<proteinExistence type="inferred from homology"/>
<feature type="compositionally biased region" description="Low complexity" evidence="9">
    <location>
        <begin position="129"/>
        <end position="142"/>
    </location>
</feature>
<dbReference type="Proteomes" id="UP000800035">
    <property type="component" value="Unassembled WGS sequence"/>
</dbReference>
<feature type="region of interest" description="Disordered" evidence="9">
    <location>
        <begin position="361"/>
        <end position="429"/>
    </location>
</feature>
<evidence type="ECO:0000256" key="5">
    <source>
        <dbReference type="ARBA" id="ARBA00022490"/>
    </source>
</evidence>
<dbReference type="PANTHER" id="PTHR31780">
    <property type="entry name" value="STRESS RESPONSE PROTEIN NST1-RELATED"/>
    <property type="match status" value="1"/>
</dbReference>
<evidence type="ECO:0000256" key="1">
    <source>
        <dbReference type="ARBA" id="ARBA00002545"/>
    </source>
</evidence>
<comment type="subcellular location">
    <subcellularLocation>
        <location evidence="2 8">Cytoplasm</location>
    </subcellularLocation>
</comment>
<comment type="similarity">
    <text evidence="3 8">Belongs to the NST1 family.</text>
</comment>
<feature type="compositionally biased region" description="Pro residues" evidence="9">
    <location>
        <begin position="749"/>
        <end position="761"/>
    </location>
</feature>
<keyword evidence="6 8" id="KW-0346">Stress response</keyword>
<reference evidence="10" key="1">
    <citation type="journal article" date="2020" name="Stud. Mycol.">
        <title>101 Dothideomycetes genomes: a test case for predicting lifestyles and emergence of pathogens.</title>
        <authorList>
            <person name="Haridas S."/>
            <person name="Albert R."/>
            <person name="Binder M."/>
            <person name="Bloem J."/>
            <person name="Labutti K."/>
            <person name="Salamov A."/>
            <person name="Andreopoulos B."/>
            <person name="Baker S."/>
            <person name="Barry K."/>
            <person name="Bills G."/>
            <person name="Bluhm B."/>
            <person name="Cannon C."/>
            <person name="Castanera R."/>
            <person name="Culley D."/>
            <person name="Daum C."/>
            <person name="Ezra D."/>
            <person name="Gonzalez J."/>
            <person name="Henrissat B."/>
            <person name="Kuo A."/>
            <person name="Liang C."/>
            <person name="Lipzen A."/>
            <person name="Lutzoni F."/>
            <person name="Magnuson J."/>
            <person name="Mondo S."/>
            <person name="Nolan M."/>
            <person name="Ohm R."/>
            <person name="Pangilinan J."/>
            <person name="Park H.-J."/>
            <person name="Ramirez L."/>
            <person name="Alfaro M."/>
            <person name="Sun H."/>
            <person name="Tritt A."/>
            <person name="Yoshinaga Y."/>
            <person name="Zwiers L.-H."/>
            <person name="Turgeon B."/>
            <person name="Goodwin S."/>
            <person name="Spatafora J."/>
            <person name="Crous P."/>
            <person name="Grigoriev I."/>
        </authorList>
    </citation>
    <scope>NUCLEOTIDE SEQUENCE</scope>
    <source>
        <strain evidence="10">CBS 675.92</strain>
    </source>
</reference>
<feature type="compositionally biased region" description="Low complexity" evidence="9">
    <location>
        <begin position="1"/>
        <end position="25"/>
    </location>
</feature>
<feature type="compositionally biased region" description="Low complexity" evidence="9">
    <location>
        <begin position="873"/>
        <end position="891"/>
    </location>
</feature>
<feature type="compositionally biased region" description="Basic and acidic residues" evidence="9">
    <location>
        <begin position="465"/>
        <end position="631"/>
    </location>
</feature>
<feature type="compositionally biased region" description="Basic and acidic residues" evidence="9">
    <location>
        <begin position="184"/>
        <end position="196"/>
    </location>
</feature>
<protein>
    <recommendedName>
        <fullName evidence="4 8">Stress response protein NST1</fullName>
    </recommendedName>
</protein>
<evidence type="ECO:0000256" key="2">
    <source>
        <dbReference type="ARBA" id="ARBA00004496"/>
    </source>
</evidence>
<feature type="region of interest" description="Disordered" evidence="9">
    <location>
        <begin position="267"/>
        <end position="321"/>
    </location>
</feature>
<feature type="compositionally biased region" description="Low complexity" evidence="9">
    <location>
        <begin position="52"/>
        <end position="67"/>
    </location>
</feature>
<feature type="compositionally biased region" description="Basic and acidic residues" evidence="9">
    <location>
        <begin position="895"/>
        <end position="908"/>
    </location>
</feature>
<feature type="compositionally biased region" description="Acidic residues" evidence="9">
    <location>
        <begin position="284"/>
        <end position="311"/>
    </location>
</feature>
<feature type="compositionally biased region" description="Low complexity" evidence="9">
    <location>
        <begin position="632"/>
        <end position="664"/>
    </location>
</feature>
<keyword evidence="11" id="KW-1185">Reference proteome</keyword>
<dbReference type="EMBL" id="ML976984">
    <property type="protein sequence ID" value="KAF1959524.1"/>
    <property type="molecule type" value="Genomic_DNA"/>
</dbReference>
<evidence type="ECO:0000256" key="9">
    <source>
        <dbReference type="SAM" id="MobiDB-lite"/>
    </source>
</evidence>
<feature type="region of interest" description="Disordered" evidence="9">
    <location>
        <begin position="856"/>
        <end position="908"/>
    </location>
</feature>
<feature type="compositionally biased region" description="Polar residues" evidence="9">
    <location>
        <begin position="734"/>
        <end position="746"/>
    </location>
</feature>
<dbReference type="InterPro" id="IPR051195">
    <property type="entry name" value="Fungal_stress_NST1"/>
</dbReference>
<feature type="compositionally biased region" description="Basic and acidic residues" evidence="9">
    <location>
        <begin position="41"/>
        <end position="51"/>
    </location>
</feature>
<feature type="region of interest" description="Disordered" evidence="9">
    <location>
        <begin position="946"/>
        <end position="971"/>
    </location>
</feature>
<dbReference type="InterPro" id="IPR025279">
    <property type="entry name" value="NST1"/>
</dbReference>
<feature type="region of interest" description="Disordered" evidence="9">
    <location>
        <begin position="465"/>
        <end position="761"/>
    </location>
</feature>
<feature type="compositionally biased region" description="Acidic residues" evidence="9">
    <location>
        <begin position="390"/>
        <end position="422"/>
    </location>
</feature>
<evidence type="ECO:0000313" key="10">
    <source>
        <dbReference type="EMBL" id="KAF1959524.1"/>
    </source>
</evidence>
<gene>
    <name evidence="10" type="ORF">CC80DRAFT_532934</name>
</gene>
<dbReference type="AlphaFoldDB" id="A0A6A5U4D0"/>
<sequence>MAQGTKVVGAVAAAPTAPPNGVAGTHAPSPQPVNRKKQKRREKEAAKKAVEQAKQQQQPPNAAPAKNGRPTPPNKLPMAQHTTPARPQAPQYAEPEYDDDPPYDDEGDYFSDEEGEQYAQPYASNGHHYPSGYAPSPGAGSAAKKKKMGQPAPSQPNPHYHHHMPPRPPHMPHLSAHVTRANGPKKDRIWNTTTQEERERIREFWLSLSEDERKSLVKIEKEAVLRKMKEQQKHSCSCAVCGRKRTAIEEELEVLYDAYYEELEHAPRARPIMPSQPPPGHYDDTDELSGEEEEDEDFSNSDISSDEEYSEEERLPHPETDFLHFGSSLQVKGGILTVADDLLKNDGKKFIEMMEQLAERRMQREEEAQYHGQSSMAYRSHNAHNHAPPPEEDEFDDEDEEEEGYEDGDYEEEDEDEDEAMTEEQRMEEGRRMFQIFAARMFEQRVLQAYKEKVAAERQQRLLEELAEEDDKKEQKEAKKAKEAQKRKEKKEKAKQAKQAEKEKREAEQAAKEEEARAAEAARLEEQKRKKEEQRKKKEASRKAQEEEKQRKEAERLRRQQEERDRQQEVERKVREQKAQEKKARDEAKRKEREEREAKEKEAREKKAHDDKARKEKEAAKAKTDKERSQKEQQAAAVAQNAATPAKRQSQPVAPALPPQLLKQNSSTGFPSPHVTPAVPKAPTPNRPRQTSQQGSHGSSPKNSQPAPGTSSKSMSPLSQAQIPVVPKSILTKPPSQQLTPAPHTQPSSPMPPIGPPPGMPMPPGMGLGMNSMPPGLNGFPGQGMMPGMMGLGGRMPMFPQQGHQNFRPFPPPGMHGPNMMPMGRGFPGIEAPPPGFGPMPGFPGPNNVPPFGMGVPGHSRQHSYDKPVTDSPIAAPQAQPIQRPTPIQRPSSVKPHDEKHGKAGDVDELADHLGSKALLDDEEDMPEFPEAGRRTSLQQHGSLRGAPLGFFADAPSQPRPDLHAPFASSGSGSVWGTPPMPFPMPGSAGWGNSPTSSMFNSPFAMMGAPRNTEQRGPNEQRLVWLRRLVCNTCKMLAMRQPGTDGYVDAGDVLTHIDMGRSPAEARVSAEEIKEACDIIGDGSNGGGNLDYKELRPGQLSHIKFVEAGGPPPTLGEIGSPIPGHSVPVGGFGARPFPGLGPQGF</sequence>
<evidence type="ECO:0000313" key="11">
    <source>
        <dbReference type="Proteomes" id="UP000800035"/>
    </source>
</evidence>
<name>A0A6A5U4D0_9PLEO</name>
<comment type="function">
    <text evidence="1 8">May act as a negative regulator of salt tolerance.</text>
</comment>
<feature type="compositionally biased region" description="Basic and acidic residues" evidence="9">
    <location>
        <begin position="312"/>
        <end position="321"/>
    </location>
</feature>
<dbReference type="PANTHER" id="PTHR31780:SF10">
    <property type="entry name" value="LD36051P"/>
    <property type="match status" value="1"/>
</dbReference>
<evidence type="ECO:0000256" key="7">
    <source>
        <dbReference type="ARBA" id="ARBA00023054"/>
    </source>
</evidence>
<feature type="compositionally biased region" description="Polar residues" evidence="9">
    <location>
        <begin position="687"/>
        <end position="722"/>
    </location>
</feature>
<feature type="region of interest" description="Disordered" evidence="9">
    <location>
        <begin position="1"/>
        <end position="196"/>
    </location>
</feature>
<accession>A0A6A5U4D0</accession>
<evidence type="ECO:0000256" key="4">
    <source>
        <dbReference type="ARBA" id="ARBA00020733"/>
    </source>
</evidence>
<evidence type="ECO:0000256" key="8">
    <source>
        <dbReference type="RuleBase" id="RU049441"/>
    </source>
</evidence>
<dbReference type="GO" id="GO:0005737">
    <property type="term" value="C:cytoplasm"/>
    <property type="evidence" value="ECO:0007669"/>
    <property type="project" value="UniProtKB-SubCell"/>
</dbReference>
<evidence type="ECO:0000256" key="6">
    <source>
        <dbReference type="ARBA" id="ARBA00023016"/>
    </source>
</evidence>
<evidence type="ECO:0000256" key="3">
    <source>
        <dbReference type="ARBA" id="ARBA00007112"/>
    </source>
</evidence>
<dbReference type="OrthoDB" id="21629at2759"/>
<feature type="compositionally biased region" description="Acidic residues" evidence="9">
    <location>
        <begin position="95"/>
        <end position="116"/>
    </location>
</feature>
<dbReference type="Pfam" id="PF13945">
    <property type="entry name" value="NST1"/>
    <property type="match status" value="1"/>
</dbReference>
<keyword evidence="7 8" id="KW-0175">Coiled coil</keyword>
<keyword evidence="5 8" id="KW-0963">Cytoplasm</keyword>